<evidence type="ECO:0000256" key="5">
    <source>
        <dbReference type="ARBA" id="ARBA00022692"/>
    </source>
</evidence>
<accession>A0A553SQF2</accession>
<evidence type="ECO:0000256" key="1">
    <source>
        <dbReference type="ARBA" id="ARBA00004651"/>
    </source>
</evidence>
<feature type="transmembrane region" description="Helical" evidence="8">
    <location>
        <begin position="79"/>
        <end position="97"/>
    </location>
</feature>
<organism evidence="10">
    <name type="scientific">Niallia circulans</name>
    <name type="common">Bacillus circulans</name>
    <dbReference type="NCBI Taxonomy" id="1397"/>
    <lineage>
        <taxon>Bacteria</taxon>
        <taxon>Bacillati</taxon>
        <taxon>Bacillota</taxon>
        <taxon>Bacilli</taxon>
        <taxon>Bacillales</taxon>
        <taxon>Bacillaceae</taxon>
        <taxon>Niallia</taxon>
    </lineage>
</organism>
<keyword evidence="10" id="KW-0614">Plasmid</keyword>
<dbReference type="GO" id="GO:0005886">
    <property type="term" value="C:plasma membrane"/>
    <property type="evidence" value="ECO:0007669"/>
    <property type="project" value="UniProtKB-SubCell"/>
</dbReference>
<dbReference type="EMBL" id="RIBP01000003">
    <property type="protein sequence ID" value="TRZ39225.1"/>
    <property type="molecule type" value="Genomic_DNA"/>
</dbReference>
<dbReference type="AlphaFoldDB" id="A0A553SQF2"/>
<comment type="subcellular location">
    <subcellularLocation>
        <location evidence="1">Cell membrane</location>
        <topology evidence="1">Multi-pass membrane protein</topology>
    </subcellularLocation>
</comment>
<dbReference type="InterPro" id="IPR000620">
    <property type="entry name" value="EamA_dom"/>
</dbReference>
<dbReference type="SUPFAM" id="SSF103481">
    <property type="entry name" value="Multidrug resistance efflux transporter EmrE"/>
    <property type="match status" value="2"/>
</dbReference>
<feature type="domain" description="EamA" evidence="9">
    <location>
        <begin position="9"/>
        <end position="149"/>
    </location>
</feature>
<feature type="transmembrane region" description="Helical" evidence="8">
    <location>
        <begin position="273"/>
        <end position="291"/>
    </location>
</feature>
<name>A0A553SQF2_NIACI</name>
<dbReference type="Proteomes" id="UP000319837">
    <property type="component" value="Plasmid unnamed2"/>
</dbReference>
<comment type="caution">
    <text evidence="10">The sequence shown here is derived from an EMBL/GenBank/DDBJ whole genome shotgun (WGS) entry which is preliminary data.</text>
</comment>
<feature type="transmembrane region" description="Helical" evidence="8">
    <location>
        <begin position="247"/>
        <end position="267"/>
    </location>
</feature>
<keyword evidence="7 8" id="KW-0472">Membrane</keyword>
<evidence type="ECO:0000256" key="6">
    <source>
        <dbReference type="ARBA" id="ARBA00022989"/>
    </source>
</evidence>
<dbReference type="RefSeq" id="WP_328593448.1">
    <property type="nucleotide sequence ID" value="NZ_CM017506.1"/>
</dbReference>
<feature type="transmembrane region" description="Helical" evidence="8">
    <location>
        <begin position="109"/>
        <end position="126"/>
    </location>
</feature>
<feature type="transmembrane region" description="Helical" evidence="8">
    <location>
        <begin position="12"/>
        <end position="28"/>
    </location>
</feature>
<gene>
    <name evidence="10" type="primary">rarD</name>
    <name evidence="10" type="ORF">CEQ21_07605</name>
</gene>
<feature type="transmembrane region" description="Helical" evidence="8">
    <location>
        <begin position="133"/>
        <end position="149"/>
    </location>
</feature>
<evidence type="ECO:0000259" key="9">
    <source>
        <dbReference type="Pfam" id="PF00892"/>
    </source>
</evidence>
<keyword evidence="3" id="KW-0813">Transport</keyword>
<evidence type="ECO:0000256" key="4">
    <source>
        <dbReference type="ARBA" id="ARBA00022475"/>
    </source>
</evidence>
<geneLocation type="plasmid" evidence="10">
    <name>unnamed2</name>
</geneLocation>
<keyword evidence="6 8" id="KW-1133">Transmembrane helix</keyword>
<dbReference type="NCBIfam" id="TIGR00688">
    <property type="entry name" value="rarD"/>
    <property type="match status" value="1"/>
</dbReference>
<proteinExistence type="inferred from homology"/>
<dbReference type="PANTHER" id="PTHR22911">
    <property type="entry name" value="ACYL-MALONYL CONDENSING ENZYME-RELATED"/>
    <property type="match status" value="1"/>
</dbReference>
<feature type="transmembrane region" description="Helical" evidence="8">
    <location>
        <begin position="184"/>
        <end position="204"/>
    </location>
</feature>
<feature type="transmembrane region" description="Helical" evidence="8">
    <location>
        <begin position="210"/>
        <end position="235"/>
    </location>
</feature>
<comment type="similarity">
    <text evidence="2">Belongs to the EamA transporter family.</text>
</comment>
<reference evidence="10" key="1">
    <citation type="submission" date="2018-10" db="EMBL/GenBank/DDBJ databases">
        <title>FDA dAtabase for Regulatory Grade micrObial Sequences (FDA-ARGOS): Supporting development and validation of Infectious Disease Dx tests.</title>
        <authorList>
            <person name="Minogue T."/>
            <person name="Wolcott M."/>
            <person name="Wasieloski L."/>
            <person name="Aguilar W."/>
            <person name="Moore D."/>
            <person name="Tallon L.J."/>
            <person name="Sadzewicz L."/>
            <person name="Sengamalay N."/>
            <person name="Ott S."/>
            <person name="Godinez A."/>
            <person name="Nagaraj S."/>
            <person name="Vavikolanu K."/>
            <person name="Vyas G."/>
            <person name="Nadendla S."/>
            <person name="Aluvathingal J."/>
            <person name="Sichtig H."/>
        </authorList>
    </citation>
    <scope>NUCLEOTIDE SEQUENCE</scope>
    <source>
        <strain evidence="10">FDAARGOS_343</strain>
        <plasmid evidence="10">unnamed2</plasmid>
    </source>
</reference>
<evidence type="ECO:0000256" key="8">
    <source>
        <dbReference type="SAM" id="Phobius"/>
    </source>
</evidence>
<feature type="transmembrane region" description="Helical" evidence="8">
    <location>
        <begin position="40"/>
        <end position="58"/>
    </location>
</feature>
<sequence length="310" mass="34814">MMKDNQIKTGVLYAALSYLFWGLLPIYWKLLQGLGAVEILANRVLWSFVFMVFLMLVTKKWKEITTLLRSFRANKKQGFMLFLASLLVSCNWFIYIWAVNAGQIIETSIGYYINPLVSVLLGMIALKEKLTKMQCISVGLATIGVLILTISHGNIPWIALSLALTFGLYGLAKKLIPLEAGVGLTLETLFITPFALIYLVYLFINEDHVFLAVSPGLDILIILSGIFTAVPLLFFTKGAQRLPLSMLGFIQYLSPTIALILGVFIYHESFTSAHLLSLLFIWTALTIYSFSKTKLFSQTSRFKRKKGAKI</sequence>
<protein>
    <submittedName>
        <fullName evidence="10">EamA family transporter RarD</fullName>
    </submittedName>
</protein>
<dbReference type="InterPro" id="IPR037185">
    <property type="entry name" value="EmrE-like"/>
</dbReference>
<evidence type="ECO:0000256" key="7">
    <source>
        <dbReference type="ARBA" id="ARBA00023136"/>
    </source>
</evidence>
<keyword evidence="5 8" id="KW-0812">Transmembrane</keyword>
<evidence type="ECO:0000313" key="10">
    <source>
        <dbReference type="EMBL" id="TRZ39225.1"/>
    </source>
</evidence>
<feature type="domain" description="EamA" evidence="9">
    <location>
        <begin position="158"/>
        <end position="288"/>
    </location>
</feature>
<dbReference type="Pfam" id="PF00892">
    <property type="entry name" value="EamA"/>
    <property type="match status" value="2"/>
</dbReference>
<evidence type="ECO:0000256" key="2">
    <source>
        <dbReference type="ARBA" id="ARBA00007362"/>
    </source>
</evidence>
<dbReference type="PANTHER" id="PTHR22911:SF137">
    <property type="entry name" value="SOLUTE CARRIER FAMILY 35 MEMBER G2-RELATED"/>
    <property type="match status" value="1"/>
</dbReference>
<evidence type="ECO:0000256" key="3">
    <source>
        <dbReference type="ARBA" id="ARBA00022448"/>
    </source>
</evidence>
<keyword evidence="4" id="KW-1003">Cell membrane</keyword>
<dbReference type="InterPro" id="IPR004626">
    <property type="entry name" value="RarD"/>
</dbReference>